<evidence type="ECO:0000313" key="6">
    <source>
        <dbReference type="EMBL" id="PKI73615.1"/>
    </source>
</evidence>
<dbReference type="AlphaFoldDB" id="A0A218W8Z3"/>
<comment type="function">
    <text evidence="4">Dirigent proteins impart stereoselectivity on the phenoxy radical-coupling reaction, yielding optically active lignans from two molecules of coniferyl alcohol in the biosynthesis of lignans, flavonolignans, and alkaloids and thus plays a central role in plant secondary metabolism.</text>
</comment>
<dbReference type="PANTHER" id="PTHR21495">
    <property type="entry name" value="NUCLEOPORIN-RELATED"/>
    <property type="match status" value="1"/>
</dbReference>
<comment type="subunit">
    <text evidence="2 4">Homodimer.</text>
</comment>
<dbReference type="Proteomes" id="UP000197138">
    <property type="component" value="Unassembled WGS sequence"/>
</dbReference>
<dbReference type="STRING" id="22663.A0A218W8Z3"/>
<dbReference type="EMBL" id="PGOL01000269">
    <property type="protein sequence ID" value="PKI73615.1"/>
    <property type="molecule type" value="Genomic_DNA"/>
</dbReference>
<reference evidence="5" key="2">
    <citation type="submission" date="2017-06" db="EMBL/GenBank/DDBJ databases">
        <title>The pomegranate genome and the genomics of punicalagin biosynthesis.</title>
        <authorList>
            <person name="Xu C."/>
        </authorList>
    </citation>
    <scope>NUCLEOTIDE SEQUENCE [LARGE SCALE GENOMIC DNA]</scope>
    <source>
        <tissue evidence="5">Fresh leaf</tissue>
    </source>
</reference>
<evidence type="ECO:0000256" key="1">
    <source>
        <dbReference type="ARBA" id="ARBA00010746"/>
    </source>
</evidence>
<protein>
    <recommendedName>
        <fullName evidence="4">Dirigent protein</fullName>
    </recommendedName>
</protein>
<proteinExistence type="inferred from homology"/>
<reference evidence="6 8" key="3">
    <citation type="submission" date="2017-11" db="EMBL/GenBank/DDBJ databases">
        <title>De-novo sequencing of pomegranate (Punica granatum L.) genome.</title>
        <authorList>
            <person name="Akparov Z."/>
            <person name="Amiraslanov A."/>
            <person name="Hajiyeva S."/>
            <person name="Abbasov M."/>
            <person name="Kaur K."/>
            <person name="Hamwieh A."/>
            <person name="Solovyev V."/>
            <person name="Salamov A."/>
            <person name="Braich B."/>
            <person name="Kosarev P."/>
            <person name="Mahmoud A."/>
            <person name="Hajiyev E."/>
            <person name="Babayeva S."/>
            <person name="Izzatullayeva V."/>
            <person name="Mammadov A."/>
            <person name="Mammadov A."/>
            <person name="Sharifova S."/>
            <person name="Ojaghi J."/>
            <person name="Eynullazada K."/>
            <person name="Bayramov B."/>
            <person name="Abdulazimova A."/>
            <person name="Shahmuradov I."/>
        </authorList>
    </citation>
    <scope>NUCLEOTIDE SEQUENCE [LARGE SCALE GENOMIC DNA]</scope>
    <source>
        <strain evidence="6">AG2017</strain>
        <strain evidence="8">cv. AG2017</strain>
        <tissue evidence="6">Leaf</tissue>
    </source>
</reference>
<dbReference type="EMBL" id="MTKT01004939">
    <property type="protein sequence ID" value="OWM69255.1"/>
    <property type="molecule type" value="Genomic_DNA"/>
</dbReference>
<comment type="caution">
    <text evidence="5">The sequence shown here is derived from an EMBL/GenBank/DDBJ whole genome shotgun (WGS) entry which is preliminary data.</text>
</comment>
<dbReference type="InterPro" id="IPR044859">
    <property type="entry name" value="Allene_oxi_cyc_Dirigent"/>
</dbReference>
<dbReference type="Gene3D" id="2.40.480.10">
    <property type="entry name" value="Allene oxide cyclase-like"/>
    <property type="match status" value="1"/>
</dbReference>
<organism evidence="5 7">
    <name type="scientific">Punica granatum</name>
    <name type="common">Pomegranate</name>
    <dbReference type="NCBI Taxonomy" id="22663"/>
    <lineage>
        <taxon>Eukaryota</taxon>
        <taxon>Viridiplantae</taxon>
        <taxon>Streptophyta</taxon>
        <taxon>Embryophyta</taxon>
        <taxon>Tracheophyta</taxon>
        <taxon>Spermatophyta</taxon>
        <taxon>Magnoliopsida</taxon>
        <taxon>eudicotyledons</taxon>
        <taxon>Gunneridae</taxon>
        <taxon>Pentapetalae</taxon>
        <taxon>rosids</taxon>
        <taxon>malvids</taxon>
        <taxon>Myrtales</taxon>
        <taxon>Lythraceae</taxon>
        <taxon>Punica</taxon>
    </lineage>
</organism>
<evidence type="ECO:0000256" key="4">
    <source>
        <dbReference type="RuleBase" id="RU363099"/>
    </source>
</evidence>
<dbReference type="GO" id="GO:0009699">
    <property type="term" value="P:phenylpropanoid biosynthetic process"/>
    <property type="evidence" value="ECO:0007669"/>
    <property type="project" value="UniProtKB-ARBA"/>
</dbReference>
<evidence type="ECO:0000313" key="8">
    <source>
        <dbReference type="Proteomes" id="UP000233551"/>
    </source>
</evidence>
<reference evidence="7" key="1">
    <citation type="journal article" date="2017" name="Plant J.">
        <title>The pomegranate (Punica granatum L.) genome and the genomics of punicalagin biosynthesis.</title>
        <authorList>
            <person name="Qin G."/>
            <person name="Xu C."/>
            <person name="Ming R."/>
            <person name="Tang H."/>
            <person name="Guyot R."/>
            <person name="Kramer E.M."/>
            <person name="Hu Y."/>
            <person name="Yi X."/>
            <person name="Qi Y."/>
            <person name="Xu X."/>
            <person name="Gao Z."/>
            <person name="Pan H."/>
            <person name="Jian J."/>
            <person name="Tian Y."/>
            <person name="Yue Z."/>
            <person name="Xu Y."/>
        </authorList>
    </citation>
    <scope>NUCLEOTIDE SEQUENCE [LARGE SCALE GENOMIC DNA]</scope>
    <source>
        <strain evidence="7">cv. Dabenzi</strain>
    </source>
</reference>
<dbReference type="GO" id="GO:0048046">
    <property type="term" value="C:apoplast"/>
    <property type="evidence" value="ECO:0007669"/>
    <property type="project" value="UniProtKB-SubCell"/>
</dbReference>
<keyword evidence="4" id="KW-0052">Apoplast</keyword>
<dbReference type="Proteomes" id="UP000233551">
    <property type="component" value="Unassembled WGS sequence"/>
</dbReference>
<gene>
    <name evidence="5" type="ORF">CDL15_Pgr025442</name>
    <name evidence="6" type="ORF">CRG98_005989</name>
</gene>
<evidence type="ECO:0000256" key="2">
    <source>
        <dbReference type="ARBA" id="ARBA00011738"/>
    </source>
</evidence>
<evidence type="ECO:0000313" key="7">
    <source>
        <dbReference type="Proteomes" id="UP000197138"/>
    </source>
</evidence>
<dbReference type="Pfam" id="PF03018">
    <property type="entry name" value="Dirigent"/>
    <property type="match status" value="1"/>
</dbReference>
<dbReference type="InterPro" id="IPR004265">
    <property type="entry name" value="Dirigent"/>
</dbReference>
<evidence type="ECO:0000256" key="3">
    <source>
        <dbReference type="ARBA" id="ARBA00022525"/>
    </source>
</evidence>
<sequence>MAMNFAFVEGKYNGSSLTVLGRNPVFDAVREMPVVGGIGLFRFAHGDSSSAVTAAQERLQHSSSKVRRVSS</sequence>
<keyword evidence="8" id="KW-1185">Reference proteome</keyword>
<comment type="similarity">
    <text evidence="1 4">Belongs to the plant dirigent protein family.</text>
</comment>
<name>A0A218W8Z3_PUNGR</name>
<comment type="subcellular location">
    <subcellularLocation>
        <location evidence="4">Secreted</location>
        <location evidence="4">Extracellular space</location>
        <location evidence="4">Apoplast</location>
    </subcellularLocation>
</comment>
<keyword evidence="3 4" id="KW-0964">Secreted</keyword>
<evidence type="ECO:0000313" key="5">
    <source>
        <dbReference type="EMBL" id="OWM69255.1"/>
    </source>
</evidence>
<accession>A0A218W8Z3</accession>